<name>A0A9P0P1J8_ACAOB</name>
<proteinExistence type="predicted"/>
<gene>
    <name evidence="1" type="ORF">ACAOBT_LOCUS6642</name>
</gene>
<evidence type="ECO:0000313" key="2">
    <source>
        <dbReference type="Proteomes" id="UP001152888"/>
    </source>
</evidence>
<organism evidence="1 2">
    <name type="scientific">Acanthoscelides obtectus</name>
    <name type="common">Bean weevil</name>
    <name type="synonym">Bruchus obtectus</name>
    <dbReference type="NCBI Taxonomy" id="200917"/>
    <lineage>
        <taxon>Eukaryota</taxon>
        <taxon>Metazoa</taxon>
        <taxon>Ecdysozoa</taxon>
        <taxon>Arthropoda</taxon>
        <taxon>Hexapoda</taxon>
        <taxon>Insecta</taxon>
        <taxon>Pterygota</taxon>
        <taxon>Neoptera</taxon>
        <taxon>Endopterygota</taxon>
        <taxon>Coleoptera</taxon>
        <taxon>Polyphaga</taxon>
        <taxon>Cucujiformia</taxon>
        <taxon>Chrysomeloidea</taxon>
        <taxon>Chrysomelidae</taxon>
        <taxon>Bruchinae</taxon>
        <taxon>Bruchini</taxon>
        <taxon>Acanthoscelides</taxon>
    </lineage>
</organism>
<keyword evidence="2" id="KW-1185">Reference proteome</keyword>
<evidence type="ECO:0000313" key="1">
    <source>
        <dbReference type="EMBL" id="CAH1966058.1"/>
    </source>
</evidence>
<protein>
    <submittedName>
        <fullName evidence="1">Uncharacterized protein</fullName>
    </submittedName>
</protein>
<comment type="caution">
    <text evidence="1">The sequence shown here is derived from an EMBL/GenBank/DDBJ whole genome shotgun (WGS) entry which is preliminary data.</text>
</comment>
<dbReference type="Proteomes" id="UP001152888">
    <property type="component" value="Unassembled WGS sequence"/>
</dbReference>
<reference evidence="1" key="1">
    <citation type="submission" date="2022-03" db="EMBL/GenBank/DDBJ databases">
        <authorList>
            <person name="Sayadi A."/>
        </authorList>
    </citation>
    <scope>NUCLEOTIDE SEQUENCE</scope>
</reference>
<accession>A0A9P0P1J8</accession>
<dbReference type="EMBL" id="CAKOFQ010006730">
    <property type="protein sequence ID" value="CAH1966058.1"/>
    <property type="molecule type" value="Genomic_DNA"/>
</dbReference>
<dbReference type="AlphaFoldDB" id="A0A9P0P1J8"/>
<sequence>MRIGAPVRSTTESTTCSLHPRRKCC</sequence>